<protein>
    <submittedName>
        <fullName evidence="2">Uncharacterized protein</fullName>
    </submittedName>
</protein>
<keyword evidence="3" id="KW-1185">Reference proteome</keyword>
<dbReference type="KEGG" id="alm:AO498_00130"/>
<keyword evidence="1" id="KW-0175">Coiled coil</keyword>
<dbReference type="Proteomes" id="UP000073816">
    <property type="component" value="Chromosome"/>
</dbReference>
<evidence type="ECO:0000256" key="1">
    <source>
        <dbReference type="SAM" id="Coils"/>
    </source>
</evidence>
<evidence type="ECO:0000313" key="2">
    <source>
        <dbReference type="EMBL" id="AMQ54779.1"/>
    </source>
</evidence>
<proteinExistence type="predicted"/>
<accession>A0A142EI24</accession>
<name>A0A142EI24_9BACT</name>
<dbReference type="STRING" id="1727163.AO498_00130"/>
<reference evidence="3" key="1">
    <citation type="submission" date="2015-09" db="EMBL/GenBank/DDBJ databases">
        <title>Complete sequence of Algoriphagus sp. M8-2.</title>
        <authorList>
            <person name="Shintani M."/>
        </authorList>
    </citation>
    <scope>NUCLEOTIDE SEQUENCE [LARGE SCALE GENOMIC DNA]</scope>
    <source>
        <strain evidence="3">M8-2</strain>
    </source>
</reference>
<evidence type="ECO:0000313" key="3">
    <source>
        <dbReference type="Proteomes" id="UP000073816"/>
    </source>
</evidence>
<feature type="coiled-coil region" evidence="1">
    <location>
        <begin position="20"/>
        <end position="54"/>
    </location>
</feature>
<dbReference type="AlphaFoldDB" id="A0A142EI24"/>
<reference evidence="2 3" key="2">
    <citation type="journal article" date="2016" name="Genome Announc.">
        <title>Complete Genome Sequence of Algoriphagus sp. Strain M8-2, Isolated from a Brackish Lake.</title>
        <authorList>
            <person name="Muraguchi Y."/>
            <person name="Kushimoto K."/>
            <person name="Ohtsubo Y."/>
            <person name="Suzuki T."/>
            <person name="Dohra H."/>
            <person name="Kimbara K."/>
            <person name="Shintani M."/>
        </authorList>
    </citation>
    <scope>NUCLEOTIDE SEQUENCE [LARGE SCALE GENOMIC DNA]</scope>
    <source>
        <strain evidence="2 3">M8-2</strain>
    </source>
</reference>
<dbReference type="EMBL" id="CP012836">
    <property type="protein sequence ID" value="AMQ54779.1"/>
    <property type="molecule type" value="Genomic_DNA"/>
</dbReference>
<organism evidence="2 3">
    <name type="scientific">Algoriphagus sanaruensis</name>
    <dbReference type="NCBI Taxonomy" id="1727163"/>
    <lineage>
        <taxon>Bacteria</taxon>
        <taxon>Pseudomonadati</taxon>
        <taxon>Bacteroidota</taxon>
        <taxon>Cytophagia</taxon>
        <taxon>Cytophagales</taxon>
        <taxon>Cyclobacteriaceae</taxon>
        <taxon>Algoriphagus</taxon>
    </lineage>
</organism>
<dbReference type="RefSeq" id="WP_067542007.1">
    <property type="nucleotide sequence ID" value="NZ_CP012836.1"/>
</dbReference>
<sequence length="94" mass="11084">MIHEELQKLEKLAVQVSKKIEWVTAENEQLKARLAILELELEQKEQEIDHFKNKIKISNIVDNRPVNPEDATEMSDLINNYIQEIDHLITYLSE</sequence>
<dbReference type="OrthoDB" id="1467932at2"/>
<dbReference type="PATRIC" id="fig|1727163.4.peg.28"/>
<gene>
    <name evidence="2" type="ORF">AO498_00130</name>
</gene>